<name>A0AAE1XKL8_9LAMI</name>
<gene>
    <name evidence="2" type="ORF">Salat_2768700</name>
</gene>
<feature type="region of interest" description="Disordered" evidence="1">
    <location>
        <begin position="1"/>
        <end position="173"/>
    </location>
</feature>
<sequence length="173" mass="18882">MQTTNPSHSPSATNQNSSPSSDLTPNNGTLNTNIVTDKQPTSPKPDSKAGNTTELTKSTNHTNQQCCTEQPHSGTEPRTTSTINDSTTIQRSHSEKSYTAASPEAQFPPGFEPEFKFSTKEPSPNKHKGRKSNRRRSPNVNPQSKKQPNHTGSIRVHHSAIPSSPTCFHQPTK</sequence>
<comment type="caution">
    <text evidence="2">The sequence shown here is derived from an EMBL/GenBank/DDBJ whole genome shotgun (WGS) entry which is preliminary data.</text>
</comment>
<feature type="compositionally biased region" description="Polar residues" evidence="1">
    <location>
        <begin position="49"/>
        <end position="91"/>
    </location>
</feature>
<reference evidence="2" key="2">
    <citation type="journal article" date="2024" name="Plant">
        <title>Genomic evolution and insights into agronomic trait innovations of Sesamum species.</title>
        <authorList>
            <person name="Miao H."/>
            <person name="Wang L."/>
            <person name="Qu L."/>
            <person name="Liu H."/>
            <person name="Sun Y."/>
            <person name="Le M."/>
            <person name="Wang Q."/>
            <person name="Wei S."/>
            <person name="Zheng Y."/>
            <person name="Lin W."/>
            <person name="Duan Y."/>
            <person name="Cao H."/>
            <person name="Xiong S."/>
            <person name="Wang X."/>
            <person name="Wei L."/>
            <person name="Li C."/>
            <person name="Ma Q."/>
            <person name="Ju M."/>
            <person name="Zhao R."/>
            <person name="Li G."/>
            <person name="Mu C."/>
            <person name="Tian Q."/>
            <person name="Mei H."/>
            <person name="Zhang T."/>
            <person name="Gao T."/>
            <person name="Zhang H."/>
        </authorList>
    </citation>
    <scope>NUCLEOTIDE SEQUENCE</scope>
    <source>
        <strain evidence="2">3651</strain>
    </source>
</reference>
<evidence type="ECO:0000313" key="3">
    <source>
        <dbReference type="Proteomes" id="UP001293254"/>
    </source>
</evidence>
<organism evidence="2 3">
    <name type="scientific">Sesamum alatum</name>
    <dbReference type="NCBI Taxonomy" id="300844"/>
    <lineage>
        <taxon>Eukaryota</taxon>
        <taxon>Viridiplantae</taxon>
        <taxon>Streptophyta</taxon>
        <taxon>Embryophyta</taxon>
        <taxon>Tracheophyta</taxon>
        <taxon>Spermatophyta</taxon>
        <taxon>Magnoliopsida</taxon>
        <taxon>eudicotyledons</taxon>
        <taxon>Gunneridae</taxon>
        <taxon>Pentapetalae</taxon>
        <taxon>asterids</taxon>
        <taxon>lamiids</taxon>
        <taxon>Lamiales</taxon>
        <taxon>Pedaliaceae</taxon>
        <taxon>Sesamum</taxon>
    </lineage>
</organism>
<dbReference type="EMBL" id="JACGWO010000012">
    <property type="protein sequence ID" value="KAK4413561.1"/>
    <property type="molecule type" value="Genomic_DNA"/>
</dbReference>
<feature type="compositionally biased region" description="Polar residues" evidence="1">
    <location>
        <begin position="1"/>
        <end position="41"/>
    </location>
</feature>
<reference evidence="2" key="1">
    <citation type="submission" date="2020-06" db="EMBL/GenBank/DDBJ databases">
        <authorList>
            <person name="Li T."/>
            <person name="Hu X."/>
            <person name="Zhang T."/>
            <person name="Song X."/>
            <person name="Zhang H."/>
            <person name="Dai N."/>
            <person name="Sheng W."/>
            <person name="Hou X."/>
            <person name="Wei L."/>
        </authorList>
    </citation>
    <scope>NUCLEOTIDE SEQUENCE</scope>
    <source>
        <strain evidence="2">3651</strain>
        <tissue evidence="2">Leaf</tissue>
    </source>
</reference>
<keyword evidence="3" id="KW-1185">Reference proteome</keyword>
<feature type="compositionally biased region" description="Polar residues" evidence="1">
    <location>
        <begin position="138"/>
        <end position="152"/>
    </location>
</feature>
<feature type="compositionally biased region" description="Polar residues" evidence="1">
    <location>
        <begin position="161"/>
        <end position="173"/>
    </location>
</feature>
<dbReference type="AlphaFoldDB" id="A0AAE1XKL8"/>
<accession>A0AAE1XKL8</accession>
<protein>
    <submittedName>
        <fullName evidence="2">Uncharacterized protein</fullName>
    </submittedName>
</protein>
<feature type="compositionally biased region" description="Basic residues" evidence="1">
    <location>
        <begin position="125"/>
        <end position="137"/>
    </location>
</feature>
<evidence type="ECO:0000256" key="1">
    <source>
        <dbReference type="SAM" id="MobiDB-lite"/>
    </source>
</evidence>
<dbReference type="Proteomes" id="UP001293254">
    <property type="component" value="Unassembled WGS sequence"/>
</dbReference>
<evidence type="ECO:0000313" key="2">
    <source>
        <dbReference type="EMBL" id="KAK4413561.1"/>
    </source>
</evidence>
<proteinExistence type="predicted"/>